<gene>
    <name evidence="3" type="ORF">BaRGS_00037037</name>
</gene>
<evidence type="ECO:0000313" key="3">
    <source>
        <dbReference type="EMBL" id="KAK7467729.1"/>
    </source>
</evidence>
<keyword evidence="2" id="KW-1133">Transmembrane helix</keyword>
<feature type="region of interest" description="Disordered" evidence="1">
    <location>
        <begin position="1"/>
        <end position="20"/>
    </location>
</feature>
<feature type="transmembrane region" description="Helical" evidence="2">
    <location>
        <begin position="28"/>
        <end position="50"/>
    </location>
</feature>
<sequence>MESTQDLTASETSSTKFKQRGVCSKQRVFVVGIFLGIVVLCVIVGVAVGISHRQDFDISKASYKQRVKRSEEILDKYPLIDG</sequence>
<dbReference type="AlphaFoldDB" id="A0ABD0JA35"/>
<comment type="caution">
    <text evidence="3">The sequence shown here is derived from an EMBL/GenBank/DDBJ whole genome shotgun (WGS) entry which is preliminary data.</text>
</comment>
<organism evidence="3 4">
    <name type="scientific">Batillaria attramentaria</name>
    <dbReference type="NCBI Taxonomy" id="370345"/>
    <lineage>
        <taxon>Eukaryota</taxon>
        <taxon>Metazoa</taxon>
        <taxon>Spiralia</taxon>
        <taxon>Lophotrochozoa</taxon>
        <taxon>Mollusca</taxon>
        <taxon>Gastropoda</taxon>
        <taxon>Caenogastropoda</taxon>
        <taxon>Sorbeoconcha</taxon>
        <taxon>Cerithioidea</taxon>
        <taxon>Batillariidae</taxon>
        <taxon>Batillaria</taxon>
    </lineage>
</organism>
<feature type="compositionally biased region" description="Polar residues" evidence="1">
    <location>
        <begin position="1"/>
        <end position="16"/>
    </location>
</feature>
<dbReference type="Proteomes" id="UP001519460">
    <property type="component" value="Unassembled WGS sequence"/>
</dbReference>
<keyword evidence="4" id="KW-1185">Reference proteome</keyword>
<keyword evidence="2" id="KW-0812">Transmembrane</keyword>
<accession>A0ABD0JA35</accession>
<evidence type="ECO:0000313" key="4">
    <source>
        <dbReference type="Proteomes" id="UP001519460"/>
    </source>
</evidence>
<keyword evidence="2" id="KW-0472">Membrane</keyword>
<evidence type="ECO:0000256" key="2">
    <source>
        <dbReference type="SAM" id="Phobius"/>
    </source>
</evidence>
<evidence type="ECO:0000256" key="1">
    <source>
        <dbReference type="SAM" id="MobiDB-lite"/>
    </source>
</evidence>
<protein>
    <submittedName>
        <fullName evidence="3">Uncharacterized protein</fullName>
    </submittedName>
</protein>
<name>A0ABD0JA35_9CAEN</name>
<reference evidence="3 4" key="1">
    <citation type="journal article" date="2023" name="Sci. Data">
        <title>Genome assembly of the Korean intertidal mud-creeper Batillaria attramentaria.</title>
        <authorList>
            <person name="Patra A.K."/>
            <person name="Ho P.T."/>
            <person name="Jun S."/>
            <person name="Lee S.J."/>
            <person name="Kim Y."/>
            <person name="Won Y.J."/>
        </authorList>
    </citation>
    <scope>NUCLEOTIDE SEQUENCE [LARGE SCALE GENOMIC DNA]</scope>
    <source>
        <strain evidence="3">Wonlab-2016</strain>
    </source>
</reference>
<proteinExistence type="predicted"/>
<dbReference type="EMBL" id="JACVVK020000542">
    <property type="protein sequence ID" value="KAK7467729.1"/>
    <property type="molecule type" value="Genomic_DNA"/>
</dbReference>